<dbReference type="Proteomes" id="UP000477311">
    <property type="component" value="Unassembled WGS sequence"/>
</dbReference>
<dbReference type="Pfam" id="PF02911">
    <property type="entry name" value="Formyl_trans_C"/>
    <property type="match status" value="1"/>
</dbReference>
<dbReference type="PANTHER" id="PTHR11138">
    <property type="entry name" value="METHIONYL-TRNA FORMYLTRANSFERASE"/>
    <property type="match status" value="1"/>
</dbReference>
<feature type="binding site" evidence="8">
    <location>
        <begin position="113"/>
        <end position="116"/>
    </location>
    <ligand>
        <name>(6S)-5,6,7,8-tetrahydrofolate</name>
        <dbReference type="ChEBI" id="CHEBI:57453"/>
    </ligand>
</feature>
<evidence type="ECO:0000256" key="2">
    <source>
        <dbReference type="ARBA" id="ARBA00010699"/>
    </source>
</evidence>
<dbReference type="NCBIfam" id="TIGR00460">
    <property type="entry name" value="fmt"/>
    <property type="match status" value="1"/>
</dbReference>
<dbReference type="PROSITE" id="PS00373">
    <property type="entry name" value="GART"/>
    <property type="match status" value="1"/>
</dbReference>
<feature type="signal peptide" evidence="9">
    <location>
        <begin position="1"/>
        <end position="20"/>
    </location>
</feature>
<dbReference type="EMBL" id="JAAKYA010000032">
    <property type="protein sequence ID" value="NGO38860.1"/>
    <property type="molecule type" value="Genomic_DNA"/>
</dbReference>
<dbReference type="EC" id="2.1.2.9" evidence="3 8"/>
<dbReference type="InterPro" id="IPR001555">
    <property type="entry name" value="GART_AS"/>
</dbReference>
<evidence type="ECO:0000256" key="5">
    <source>
        <dbReference type="ARBA" id="ARBA00022679"/>
    </source>
</evidence>
<evidence type="ECO:0000256" key="1">
    <source>
        <dbReference type="ARBA" id="ARBA00002606"/>
    </source>
</evidence>
<dbReference type="CDD" id="cd08704">
    <property type="entry name" value="Met_tRNA_FMT_C"/>
    <property type="match status" value="1"/>
</dbReference>
<organism evidence="12 13">
    <name type="scientific">Limisphaera ngatamarikiensis</name>
    <dbReference type="NCBI Taxonomy" id="1324935"/>
    <lineage>
        <taxon>Bacteria</taxon>
        <taxon>Pseudomonadati</taxon>
        <taxon>Verrucomicrobiota</taxon>
        <taxon>Verrucomicrobiia</taxon>
        <taxon>Limisphaerales</taxon>
        <taxon>Limisphaeraceae</taxon>
        <taxon>Limisphaera</taxon>
    </lineage>
</organism>
<dbReference type="SUPFAM" id="SSF50486">
    <property type="entry name" value="FMT C-terminal domain-like"/>
    <property type="match status" value="1"/>
</dbReference>
<dbReference type="InterPro" id="IPR036477">
    <property type="entry name" value="Formyl_transf_N_sf"/>
</dbReference>
<dbReference type="SUPFAM" id="SSF53328">
    <property type="entry name" value="Formyltransferase"/>
    <property type="match status" value="1"/>
</dbReference>
<feature type="domain" description="Formyl transferase N-terminal" evidence="10">
    <location>
        <begin position="28"/>
        <end position="183"/>
    </location>
</feature>
<dbReference type="InterPro" id="IPR005794">
    <property type="entry name" value="Fmt"/>
</dbReference>
<evidence type="ECO:0000256" key="4">
    <source>
        <dbReference type="ARBA" id="ARBA00016014"/>
    </source>
</evidence>
<dbReference type="RefSeq" id="WP_165106555.1">
    <property type="nucleotide sequence ID" value="NZ_JAAKYA010000032.1"/>
</dbReference>
<dbReference type="InterPro" id="IPR002376">
    <property type="entry name" value="Formyl_transf_N"/>
</dbReference>
<dbReference type="PROSITE" id="PS51257">
    <property type="entry name" value="PROKAR_LIPOPROTEIN"/>
    <property type="match status" value="1"/>
</dbReference>
<evidence type="ECO:0000259" key="10">
    <source>
        <dbReference type="Pfam" id="PF00551"/>
    </source>
</evidence>
<name>A0A6M1S0G7_9BACT</name>
<sequence>MKRVRCVYMGTAAIACPSLARLLDWPVAEVVGVVTQPDRPAGRHLRLQASPVKQLAVARGIPVLQPERVRDPGFVEALRGWDPDLIVVMAFGQILPPAVLGLPRHGCVNLHASLLPKYRGAAPIQWALVHGETMTGVTLMLMDEGMDTGPILAQRAVAIGPDETAGRLHDRLAELAADSLVESLPDYLGGRLVPRPQPVEGVSYAPRLRKEHGRIDWNLSAVEIERRIRAFDPWPGAFTWWRPVGRAEGSEEGAGKGAAEAGRREGCMVKIWRAVVVEGRGVPGEVLAVEPDGVVVACGQGGLRISEIQREGGRRLPMADFLAGHRIRPGDRFESVPPGADTGGSGG</sequence>
<accession>A0A6M1S0G7</accession>
<keyword evidence="9" id="KW-0732">Signal</keyword>
<evidence type="ECO:0000256" key="3">
    <source>
        <dbReference type="ARBA" id="ARBA00012261"/>
    </source>
</evidence>
<comment type="catalytic activity">
    <reaction evidence="7 8">
        <text>L-methionyl-tRNA(fMet) + (6R)-10-formyltetrahydrofolate = N-formyl-L-methionyl-tRNA(fMet) + (6S)-5,6,7,8-tetrahydrofolate + H(+)</text>
        <dbReference type="Rhea" id="RHEA:24380"/>
        <dbReference type="Rhea" id="RHEA-COMP:9952"/>
        <dbReference type="Rhea" id="RHEA-COMP:9953"/>
        <dbReference type="ChEBI" id="CHEBI:15378"/>
        <dbReference type="ChEBI" id="CHEBI:57453"/>
        <dbReference type="ChEBI" id="CHEBI:78530"/>
        <dbReference type="ChEBI" id="CHEBI:78844"/>
        <dbReference type="ChEBI" id="CHEBI:195366"/>
        <dbReference type="EC" id="2.1.2.9"/>
    </reaction>
</comment>
<dbReference type="InterPro" id="IPR044135">
    <property type="entry name" value="Met-tRNA-FMT_C"/>
</dbReference>
<evidence type="ECO:0000259" key="11">
    <source>
        <dbReference type="Pfam" id="PF02911"/>
    </source>
</evidence>
<dbReference type="Pfam" id="PF00551">
    <property type="entry name" value="Formyl_trans_N"/>
    <property type="match status" value="1"/>
</dbReference>
<feature type="domain" description="Formyl transferase C-terminal" evidence="11">
    <location>
        <begin position="207"/>
        <end position="326"/>
    </location>
</feature>
<keyword evidence="5 8" id="KW-0808">Transferase</keyword>
<evidence type="ECO:0000256" key="6">
    <source>
        <dbReference type="ARBA" id="ARBA00022917"/>
    </source>
</evidence>
<evidence type="ECO:0000256" key="8">
    <source>
        <dbReference type="HAMAP-Rule" id="MF_00182"/>
    </source>
</evidence>
<comment type="function">
    <text evidence="1 8">Attaches a formyl group to the free amino group of methionyl-tRNA(fMet). The formyl group appears to play a dual role in the initiator identity of N-formylmethionyl-tRNA by promoting its recognition by IF2 and preventing the misappropriation of this tRNA by the elongation apparatus.</text>
</comment>
<keyword evidence="6 8" id="KW-0648">Protein biosynthesis</keyword>
<protein>
    <recommendedName>
        <fullName evidence="4 8">Methionyl-tRNA formyltransferase</fullName>
        <ecNumber evidence="3 8">2.1.2.9</ecNumber>
    </recommendedName>
</protein>
<dbReference type="PANTHER" id="PTHR11138:SF5">
    <property type="entry name" value="METHIONYL-TRNA FORMYLTRANSFERASE, MITOCHONDRIAL"/>
    <property type="match status" value="1"/>
</dbReference>
<dbReference type="GO" id="GO:0005829">
    <property type="term" value="C:cytosol"/>
    <property type="evidence" value="ECO:0007669"/>
    <property type="project" value="TreeGrafter"/>
</dbReference>
<dbReference type="InterPro" id="IPR037022">
    <property type="entry name" value="Formyl_trans_C_sf"/>
</dbReference>
<proteinExistence type="inferred from homology"/>
<gene>
    <name evidence="8" type="primary">fmt</name>
    <name evidence="12" type="ORF">G4L39_05550</name>
</gene>
<keyword evidence="13" id="KW-1185">Reference proteome</keyword>
<evidence type="ECO:0000313" key="12">
    <source>
        <dbReference type="EMBL" id="NGO38860.1"/>
    </source>
</evidence>
<evidence type="ECO:0000256" key="7">
    <source>
        <dbReference type="ARBA" id="ARBA00048558"/>
    </source>
</evidence>
<dbReference type="InterPro" id="IPR011034">
    <property type="entry name" value="Formyl_transferase-like_C_sf"/>
</dbReference>
<feature type="chain" id="PRO_5026988791" description="Methionyl-tRNA formyltransferase" evidence="9">
    <location>
        <begin position="21"/>
        <end position="347"/>
    </location>
</feature>
<evidence type="ECO:0000313" key="13">
    <source>
        <dbReference type="Proteomes" id="UP000477311"/>
    </source>
</evidence>
<dbReference type="Gene3D" id="3.10.25.10">
    <property type="entry name" value="Formyl transferase, C-terminal domain"/>
    <property type="match status" value="1"/>
</dbReference>
<dbReference type="AlphaFoldDB" id="A0A6M1S0G7"/>
<dbReference type="InterPro" id="IPR005793">
    <property type="entry name" value="Formyl_trans_C"/>
</dbReference>
<comment type="caution">
    <text evidence="12">The sequence shown here is derived from an EMBL/GenBank/DDBJ whole genome shotgun (WGS) entry which is preliminary data.</text>
</comment>
<evidence type="ECO:0000256" key="9">
    <source>
        <dbReference type="SAM" id="SignalP"/>
    </source>
</evidence>
<dbReference type="Gene3D" id="3.40.50.170">
    <property type="entry name" value="Formyl transferase, N-terminal domain"/>
    <property type="match status" value="1"/>
</dbReference>
<reference evidence="12 13" key="1">
    <citation type="submission" date="2020-02" db="EMBL/GenBank/DDBJ databases">
        <title>Draft genome sequence of Limisphaera ngatamarikiensis NGM72.4T, a thermophilic Verrucomicrobia grouped in subdivision 3.</title>
        <authorList>
            <person name="Carere C.R."/>
            <person name="Steen J."/>
            <person name="Hugenholtz P."/>
            <person name="Stott M.B."/>
        </authorList>
    </citation>
    <scope>NUCLEOTIDE SEQUENCE [LARGE SCALE GENOMIC DNA]</scope>
    <source>
        <strain evidence="12 13">NGM72.4</strain>
    </source>
</reference>
<dbReference type="GO" id="GO:0004479">
    <property type="term" value="F:methionyl-tRNA formyltransferase activity"/>
    <property type="evidence" value="ECO:0007669"/>
    <property type="project" value="UniProtKB-UniRule"/>
</dbReference>
<dbReference type="InterPro" id="IPR041711">
    <property type="entry name" value="Met-tRNA-FMT_N"/>
</dbReference>
<comment type="similarity">
    <text evidence="2 8">Belongs to the Fmt family.</text>
</comment>
<dbReference type="CDD" id="cd08646">
    <property type="entry name" value="FMT_core_Met-tRNA-FMT_N"/>
    <property type="match status" value="1"/>
</dbReference>
<dbReference type="HAMAP" id="MF_00182">
    <property type="entry name" value="Formyl_trans"/>
    <property type="match status" value="1"/>
</dbReference>